<dbReference type="PANTHER" id="PTHR24421">
    <property type="entry name" value="NITRATE/NITRITE SENSOR PROTEIN NARX-RELATED"/>
    <property type="match status" value="1"/>
</dbReference>
<keyword evidence="12" id="KW-1185">Reference proteome</keyword>
<dbReference type="OrthoDB" id="8527411at2"/>
<dbReference type="AlphaFoldDB" id="A0A4Y9RWY4"/>
<evidence type="ECO:0000259" key="9">
    <source>
        <dbReference type="PROSITE" id="PS50109"/>
    </source>
</evidence>
<comment type="subcellular location">
    <subcellularLocation>
        <location evidence="1">Membrane</location>
    </subcellularLocation>
</comment>
<dbReference type="Pfam" id="PF03924">
    <property type="entry name" value="CHASE"/>
    <property type="match status" value="1"/>
</dbReference>
<keyword evidence="5 8" id="KW-1133">Transmembrane helix</keyword>
<dbReference type="SUPFAM" id="SSF55874">
    <property type="entry name" value="ATPase domain of HSP90 chaperone/DNA topoisomerase II/histidine kinase"/>
    <property type="match status" value="1"/>
</dbReference>
<dbReference type="GO" id="GO:0046983">
    <property type="term" value="F:protein dimerization activity"/>
    <property type="evidence" value="ECO:0007669"/>
    <property type="project" value="InterPro"/>
</dbReference>
<comment type="caution">
    <text evidence="11">The sequence shown here is derived from an EMBL/GenBank/DDBJ whole genome shotgun (WGS) entry which is preliminary data.</text>
</comment>
<dbReference type="GO" id="GO:0000155">
    <property type="term" value="F:phosphorelay sensor kinase activity"/>
    <property type="evidence" value="ECO:0007669"/>
    <property type="project" value="InterPro"/>
</dbReference>
<dbReference type="InterPro" id="IPR011712">
    <property type="entry name" value="Sig_transdc_His_kin_sub3_dim/P"/>
</dbReference>
<evidence type="ECO:0000256" key="8">
    <source>
        <dbReference type="SAM" id="Phobius"/>
    </source>
</evidence>
<evidence type="ECO:0000256" key="2">
    <source>
        <dbReference type="ARBA" id="ARBA00022679"/>
    </source>
</evidence>
<sequence length="598" mass="66295">MRKAVREPALWAGLGISAAVGLLFYVATAKSIESDSRERFGNLTRTAQFAINARIKNYTDVLRGGVSTFNTNPDFTRERFRHYVAGLDLDRHFPGIATINYGQHVAPSEMAQFLAEVKAQARPGDGYPDYQVNPPGPRSSYTPLVYIEPVERWPAKVGYDLESKPAVAKALAESRDTGAISTSGQPLDVLTGPNRMGLGMRLPIYRPGMPLETVAQRRAAYVGTLGMGFSVEKLVQGVLDELPMQGTRVIVADAGSGTTLFDSAASPNNPSPQRSFNDGHHFINQLPLDFNGRQWNAHFSIAKNGQYSGFDEWFPWLAAGAGFLVAALLYALYHALASSRMRAIHLAREMTRELRESQHELQLSHEHLRRLAAHADQIKEEERKRIAREIHDDLGQNLLALRIDAELLANRTSHSAPRLHERVAGTLLQIDTIIRSVRQIINDLRPNVLDLGLNAAVDWLVADFKRRTGIQCELLETHREFKLEDHYATAFFRILQESLHNITRHAKASYVRVDLRLTEDGVLAMTVADNGQGMRPGTRDKPQSFGLVGIEERIRILGGNFAIHSSPGLGTTIAVSVRIASPRVSQTVKPMEEIAATI</sequence>
<name>A0A4Y9RWY4_9BURK</name>
<dbReference type="GO" id="GO:0016020">
    <property type="term" value="C:membrane"/>
    <property type="evidence" value="ECO:0007669"/>
    <property type="project" value="UniProtKB-SubCell"/>
</dbReference>
<dbReference type="InterPro" id="IPR036890">
    <property type="entry name" value="HATPase_C_sf"/>
</dbReference>
<evidence type="ECO:0000313" key="11">
    <source>
        <dbReference type="EMBL" id="TFW13482.1"/>
    </source>
</evidence>
<accession>A0A4Y9RWY4</accession>
<evidence type="ECO:0000259" key="10">
    <source>
        <dbReference type="PROSITE" id="PS50839"/>
    </source>
</evidence>
<dbReference type="Pfam" id="PF07730">
    <property type="entry name" value="HisKA_3"/>
    <property type="match status" value="1"/>
</dbReference>
<keyword evidence="4 11" id="KW-0418">Kinase</keyword>
<dbReference type="EMBL" id="SPVF01000251">
    <property type="protein sequence ID" value="TFW13482.1"/>
    <property type="molecule type" value="Genomic_DNA"/>
</dbReference>
<evidence type="ECO:0000256" key="5">
    <source>
        <dbReference type="ARBA" id="ARBA00022989"/>
    </source>
</evidence>
<dbReference type="PROSITE" id="PS50839">
    <property type="entry name" value="CHASE"/>
    <property type="match status" value="1"/>
</dbReference>
<reference evidence="11 12" key="1">
    <citation type="submission" date="2019-03" db="EMBL/GenBank/DDBJ databases">
        <title>Draft Genome Sequence of Massilia arenosa sp. nov., a Novel Massilia Species Isolated from a Sandy-loam Maize Soil.</title>
        <authorList>
            <person name="Raths R."/>
            <person name="Peta V."/>
            <person name="Bucking H."/>
        </authorList>
    </citation>
    <scope>NUCLEOTIDE SEQUENCE [LARGE SCALE GENOMIC DNA]</scope>
    <source>
        <strain evidence="11 12">MC02</strain>
    </source>
</reference>
<evidence type="ECO:0000313" key="12">
    <source>
        <dbReference type="Proteomes" id="UP000298438"/>
    </source>
</evidence>
<keyword evidence="7 8" id="KW-0472">Membrane</keyword>
<dbReference type="InterPro" id="IPR042240">
    <property type="entry name" value="CHASE_sf"/>
</dbReference>
<keyword evidence="2" id="KW-0808">Transferase</keyword>
<dbReference type="Gene3D" id="1.20.5.1930">
    <property type="match status" value="1"/>
</dbReference>
<feature type="domain" description="CHASE" evidence="10">
    <location>
        <begin position="71"/>
        <end position="242"/>
    </location>
</feature>
<dbReference type="Gene3D" id="3.30.450.350">
    <property type="entry name" value="CHASE domain"/>
    <property type="match status" value="1"/>
</dbReference>
<dbReference type="PROSITE" id="PS50109">
    <property type="entry name" value="HIS_KIN"/>
    <property type="match status" value="1"/>
</dbReference>
<organism evidence="11 12">
    <name type="scientific">Zemynaea arenosa</name>
    <dbReference type="NCBI Taxonomy" id="2561931"/>
    <lineage>
        <taxon>Bacteria</taxon>
        <taxon>Pseudomonadati</taxon>
        <taxon>Pseudomonadota</taxon>
        <taxon>Betaproteobacteria</taxon>
        <taxon>Burkholderiales</taxon>
        <taxon>Oxalobacteraceae</taxon>
        <taxon>Telluria group</taxon>
        <taxon>Zemynaea</taxon>
    </lineage>
</organism>
<gene>
    <name evidence="11" type="ORF">E4L96_19630</name>
</gene>
<feature type="transmembrane region" description="Helical" evidence="8">
    <location>
        <begin position="313"/>
        <end position="333"/>
    </location>
</feature>
<evidence type="ECO:0000256" key="6">
    <source>
        <dbReference type="ARBA" id="ARBA00023012"/>
    </source>
</evidence>
<dbReference type="Pfam" id="PF02518">
    <property type="entry name" value="HATPase_c"/>
    <property type="match status" value="1"/>
</dbReference>
<dbReference type="InterPro" id="IPR050482">
    <property type="entry name" value="Sensor_HK_TwoCompSys"/>
</dbReference>
<evidence type="ECO:0000256" key="3">
    <source>
        <dbReference type="ARBA" id="ARBA00022692"/>
    </source>
</evidence>
<dbReference type="Proteomes" id="UP000298438">
    <property type="component" value="Unassembled WGS sequence"/>
</dbReference>
<evidence type="ECO:0000256" key="1">
    <source>
        <dbReference type="ARBA" id="ARBA00004370"/>
    </source>
</evidence>
<dbReference type="SMART" id="SM01079">
    <property type="entry name" value="CHASE"/>
    <property type="match status" value="1"/>
</dbReference>
<dbReference type="Gene3D" id="3.30.565.10">
    <property type="entry name" value="Histidine kinase-like ATPase, C-terminal domain"/>
    <property type="match status" value="1"/>
</dbReference>
<dbReference type="InterPro" id="IPR006189">
    <property type="entry name" value="CHASE_dom"/>
</dbReference>
<keyword evidence="3 8" id="KW-0812">Transmembrane</keyword>
<dbReference type="PANTHER" id="PTHR24421:SF59">
    <property type="entry name" value="OXYGEN SENSOR HISTIDINE KINASE NREB"/>
    <property type="match status" value="1"/>
</dbReference>
<feature type="domain" description="Histidine kinase" evidence="9">
    <location>
        <begin position="389"/>
        <end position="581"/>
    </location>
</feature>
<evidence type="ECO:0000256" key="7">
    <source>
        <dbReference type="ARBA" id="ARBA00023136"/>
    </source>
</evidence>
<dbReference type="CDD" id="cd16917">
    <property type="entry name" value="HATPase_UhpB-NarQ-NarX-like"/>
    <property type="match status" value="1"/>
</dbReference>
<dbReference type="InterPro" id="IPR003594">
    <property type="entry name" value="HATPase_dom"/>
</dbReference>
<dbReference type="InterPro" id="IPR005467">
    <property type="entry name" value="His_kinase_dom"/>
</dbReference>
<proteinExistence type="predicted"/>
<protein>
    <submittedName>
        <fullName evidence="11">Histidine kinase</fullName>
    </submittedName>
</protein>
<keyword evidence="6" id="KW-0902">Two-component regulatory system</keyword>
<dbReference type="SMART" id="SM00387">
    <property type="entry name" value="HATPase_c"/>
    <property type="match status" value="1"/>
</dbReference>
<evidence type="ECO:0000256" key="4">
    <source>
        <dbReference type="ARBA" id="ARBA00022777"/>
    </source>
</evidence>